<dbReference type="RefSeq" id="WP_142000770.1">
    <property type="nucleotide sequence ID" value="NZ_VFML01000001.1"/>
</dbReference>
<evidence type="ECO:0000313" key="2">
    <source>
        <dbReference type="EMBL" id="TQJ05209.1"/>
    </source>
</evidence>
<dbReference type="Pfam" id="PF13577">
    <property type="entry name" value="SnoaL_4"/>
    <property type="match status" value="1"/>
</dbReference>
<dbReference type="Gene3D" id="3.10.450.50">
    <property type="match status" value="1"/>
</dbReference>
<feature type="domain" description="SnoaL-like" evidence="1">
    <location>
        <begin position="7"/>
        <end position="132"/>
    </location>
</feature>
<gene>
    <name evidence="2" type="ORF">FB471_5036</name>
</gene>
<organism evidence="2 3">
    <name type="scientific">Amycolatopsis cihanbeyliensis</name>
    <dbReference type="NCBI Taxonomy" id="1128664"/>
    <lineage>
        <taxon>Bacteria</taxon>
        <taxon>Bacillati</taxon>
        <taxon>Actinomycetota</taxon>
        <taxon>Actinomycetes</taxon>
        <taxon>Pseudonocardiales</taxon>
        <taxon>Pseudonocardiaceae</taxon>
        <taxon>Amycolatopsis</taxon>
    </lineage>
</organism>
<dbReference type="SUPFAM" id="SSF54427">
    <property type="entry name" value="NTF2-like"/>
    <property type="match status" value="1"/>
</dbReference>
<protein>
    <submittedName>
        <fullName evidence="2">SnoaL-like protein</fullName>
    </submittedName>
</protein>
<comment type="caution">
    <text evidence="2">The sequence shown here is derived from an EMBL/GenBank/DDBJ whole genome shotgun (WGS) entry which is preliminary data.</text>
</comment>
<accession>A0A542DQ26</accession>
<sequence>MRGSLDQLLDEQEITRLLVAHCASIDDGRFAVTASLYADATWWICDGKPLHGTGAVTTFLNEDIILYAGLPRTRHMLATIDIEVDNDRATARSRSNVVVHQKIPDKPSRVIFQGRYLDTFHRVDGIWRWYERRMRADGEDDMSTHLRSATSPLET</sequence>
<dbReference type="InterPro" id="IPR032710">
    <property type="entry name" value="NTF2-like_dom_sf"/>
</dbReference>
<dbReference type="AlphaFoldDB" id="A0A542DQ26"/>
<dbReference type="EMBL" id="VFML01000001">
    <property type="protein sequence ID" value="TQJ05209.1"/>
    <property type="molecule type" value="Genomic_DNA"/>
</dbReference>
<evidence type="ECO:0000313" key="3">
    <source>
        <dbReference type="Proteomes" id="UP000320876"/>
    </source>
</evidence>
<dbReference type="OrthoDB" id="7605094at2"/>
<reference evidence="2 3" key="1">
    <citation type="submission" date="2019-06" db="EMBL/GenBank/DDBJ databases">
        <title>Sequencing the genomes of 1000 actinobacteria strains.</title>
        <authorList>
            <person name="Klenk H.-P."/>
        </authorList>
    </citation>
    <scope>NUCLEOTIDE SEQUENCE [LARGE SCALE GENOMIC DNA]</scope>
    <source>
        <strain evidence="2 3">DSM 45679</strain>
    </source>
</reference>
<dbReference type="Proteomes" id="UP000320876">
    <property type="component" value="Unassembled WGS sequence"/>
</dbReference>
<proteinExistence type="predicted"/>
<dbReference type="InterPro" id="IPR037401">
    <property type="entry name" value="SnoaL-like"/>
</dbReference>
<name>A0A542DQ26_AMYCI</name>
<keyword evidence="3" id="KW-1185">Reference proteome</keyword>
<evidence type="ECO:0000259" key="1">
    <source>
        <dbReference type="Pfam" id="PF13577"/>
    </source>
</evidence>